<feature type="region of interest" description="Disordered" evidence="1">
    <location>
        <begin position="274"/>
        <end position="310"/>
    </location>
</feature>
<feature type="compositionally biased region" description="Polar residues" evidence="1">
    <location>
        <begin position="286"/>
        <end position="304"/>
    </location>
</feature>
<reference evidence="4" key="1">
    <citation type="journal article" date="2019" name="Int. J. Syst. Evol. Microbiol.">
        <title>The Global Catalogue of Microorganisms (GCM) 10K type strain sequencing project: providing services to taxonomists for standard genome sequencing and annotation.</title>
        <authorList>
            <consortium name="The Broad Institute Genomics Platform"/>
            <consortium name="The Broad Institute Genome Sequencing Center for Infectious Disease"/>
            <person name="Wu L."/>
            <person name="Ma J."/>
        </authorList>
    </citation>
    <scope>NUCLEOTIDE SEQUENCE [LARGE SCALE GENOMIC DNA]</scope>
    <source>
        <strain evidence="4">KCTC 42280</strain>
    </source>
</reference>
<evidence type="ECO:0000313" key="4">
    <source>
        <dbReference type="Proteomes" id="UP000610203"/>
    </source>
</evidence>
<dbReference type="InterPro" id="IPR017740">
    <property type="entry name" value="TssA-like"/>
</dbReference>
<dbReference type="Proteomes" id="UP000610203">
    <property type="component" value="Unassembled WGS sequence"/>
</dbReference>
<accession>A0ABQ3GPN7</accession>
<dbReference type="PANTHER" id="PTHR37951">
    <property type="entry name" value="CYTOPLASMIC PROTEIN-RELATED"/>
    <property type="match status" value="1"/>
</dbReference>
<evidence type="ECO:0000259" key="2">
    <source>
        <dbReference type="Pfam" id="PF06812"/>
    </source>
</evidence>
<dbReference type="NCBIfam" id="TIGR03363">
    <property type="entry name" value="VI_chp_8"/>
    <property type="match status" value="1"/>
</dbReference>
<dbReference type="EMBL" id="BMZR01000001">
    <property type="protein sequence ID" value="GHD26627.1"/>
    <property type="molecule type" value="Genomic_DNA"/>
</dbReference>
<comment type="caution">
    <text evidence="3">The sequence shown here is derived from an EMBL/GenBank/DDBJ whole genome shotgun (WGS) entry which is preliminary data.</text>
</comment>
<protein>
    <submittedName>
        <fullName evidence="3">Type VI secretion protein</fullName>
    </submittedName>
</protein>
<dbReference type="Pfam" id="PF06812">
    <property type="entry name" value="ImpA_N"/>
    <property type="match status" value="1"/>
</dbReference>
<gene>
    <name evidence="3" type="ORF">GCM10016272_03710</name>
</gene>
<sequence length="384" mass="43162">MNMGNSLLTDIDTLIAPIDGSHHGVGEDLIFDPRIDAIVAARQEDDPLLAQGNWVTELKVADWDFVKNQCAELLSDTSKDMKLALWYVDALSHTNHLAGISHGLSVLQAFNDEYWLTMYPPLDGEEDSMDIRAGLLSWFVKALSDDIKQLSLADTKAESYNYNYYLTARDHDKQRQQNPDSETSNQLTLSDYNHAIKTSSETWQQALMSNLNKVTEQWQTLTDQLNDLMGMDAPVFAPVTDLLIALTQHLRPLIPEYSDTAHSMGQESQADNVDLIDPNEPVMSDGNGQSASTNNISSTSFNPSNRDHQSNRRQALKLLAQIQEYFATNEPHSPVTFLLGRAIDWADMPLDQWLTHIIKNEDQLSMLSDMIGIQPKRDSSDDDH</sequence>
<organism evidence="3 4">
    <name type="scientific">Psychrobacter glaciei</name>
    <dbReference type="NCBI Taxonomy" id="619771"/>
    <lineage>
        <taxon>Bacteria</taxon>
        <taxon>Pseudomonadati</taxon>
        <taxon>Pseudomonadota</taxon>
        <taxon>Gammaproteobacteria</taxon>
        <taxon>Moraxellales</taxon>
        <taxon>Moraxellaceae</taxon>
        <taxon>Psychrobacter</taxon>
    </lineage>
</organism>
<evidence type="ECO:0000256" key="1">
    <source>
        <dbReference type="SAM" id="MobiDB-lite"/>
    </source>
</evidence>
<feature type="domain" description="ImpA N-terminal" evidence="2">
    <location>
        <begin position="23"/>
        <end position="140"/>
    </location>
</feature>
<name>A0ABQ3GPN7_9GAMM</name>
<dbReference type="InterPro" id="IPR010657">
    <property type="entry name" value="ImpA_N"/>
</dbReference>
<dbReference type="RefSeq" id="WP_189580892.1">
    <property type="nucleotide sequence ID" value="NZ_BMZR01000001.1"/>
</dbReference>
<dbReference type="PANTHER" id="PTHR37951:SF1">
    <property type="entry name" value="TYPE VI SECRETION SYSTEM COMPONENT TSSA1"/>
    <property type="match status" value="1"/>
</dbReference>
<proteinExistence type="predicted"/>
<evidence type="ECO:0000313" key="3">
    <source>
        <dbReference type="EMBL" id="GHD26627.1"/>
    </source>
</evidence>
<keyword evidence="4" id="KW-1185">Reference proteome</keyword>